<feature type="non-terminal residue" evidence="1">
    <location>
        <position position="69"/>
    </location>
</feature>
<organism evidence="1 2">
    <name type="scientific">Chiloscyllium punctatum</name>
    <name type="common">Brownbanded bambooshark</name>
    <name type="synonym">Hemiscyllium punctatum</name>
    <dbReference type="NCBI Taxonomy" id="137246"/>
    <lineage>
        <taxon>Eukaryota</taxon>
        <taxon>Metazoa</taxon>
        <taxon>Chordata</taxon>
        <taxon>Craniata</taxon>
        <taxon>Vertebrata</taxon>
        <taxon>Chondrichthyes</taxon>
        <taxon>Elasmobranchii</taxon>
        <taxon>Galeomorphii</taxon>
        <taxon>Galeoidea</taxon>
        <taxon>Orectolobiformes</taxon>
        <taxon>Hemiscylliidae</taxon>
        <taxon>Chiloscyllium</taxon>
    </lineage>
</organism>
<gene>
    <name evidence="1" type="ORF">chiPu_0030758</name>
</gene>
<name>A0A401TW69_CHIPU</name>
<evidence type="ECO:0000313" key="2">
    <source>
        <dbReference type="Proteomes" id="UP000287033"/>
    </source>
</evidence>
<sequence length="69" mass="7592">MHDEPVAPLRRIARLGGGFCLSDGAGLRRLDQVGDRSGLVARWTRHSRAWARPGVEVVDDLRDEAHGFG</sequence>
<dbReference type="Proteomes" id="UP000287033">
    <property type="component" value="Unassembled WGS sequence"/>
</dbReference>
<keyword evidence="2" id="KW-1185">Reference proteome</keyword>
<comment type="caution">
    <text evidence="1">The sequence shown here is derived from an EMBL/GenBank/DDBJ whole genome shotgun (WGS) entry which is preliminary data.</text>
</comment>
<accession>A0A401TW69</accession>
<protein>
    <submittedName>
        <fullName evidence="1">Uncharacterized protein</fullName>
    </submittedName>
</protein>
<dbReference type="AlphaFoldDB" id="A0A401TW69"/>
<evidence type="ECO:0000313" key="1">
    <source>
        <dbReference type="EMBL" id="GCC46905.1"/>
    </source>
</evidence>
<reference evidence="1 2" key="1">
    <citation type="journal article" date="2018" name="Nat. Ecol. Evol.">
        <title>Shark genomes provide insights into elasmobranch evolution and the origin of vertebrates.</title>
        <authorList>
            <person name="Hara Y"/>
            <person name="Yamaguchi K"/>
            <person name="Onimaru K"/>
            <person name="Kadota M"/>
            <person name="Koyanagi M"/>
            <person name="Keeley SD"/>
            <person name="Tatsumi K"/>
            <person name="Tanaka K"/>
            <person name="Motone F"/>
            <person name="Kageyama Y"/>
            <person name="Nozu R"/>
            <person name="Adachi N"/>
            <person name="Nishimura O"/>
            <person name="Nakagawa R"/>
            <person name="Tanegashima C"/>
            <person name="Kiyatake I"/>
            <person name="Matsumoto R"/>
            <person name="Murakumo K"/>
            <person name="Nishida K"/>
            <person name="Terakita A"/>
            <person name="Kuratani S"/>
            <person name="Sato K"/>
            <person name="Hyodo S Kuraku.S."/>
        </authorList>
    </citation>
    <scope>NUCLEOTIDE SEQUENCE [LARGE SCALE GENOMIC DNA]</scope>
</reference>
<proteinExistence type="predicted"/>
<dbReference type="EMBL" id="BEZZ01192384">
    <property type="protein sequence ID" value="GCC46905.1"/>
    <property type="molecule type" value="Genomic_DNA"/>
</dbReference>